<accession>A0A1L1PP81</accession>
<evidence type="ECO:0000259" key="2">
    <source>
        <dbReference type="PROSITE" id="PS51459"/>
    </source>
</evidence>
<feature type="domain" description="Fido" evidence="2">
    <location>
        <begin position="35"/>
        <end position="206"/>
    </location>
</feature>
<dbReference type="Pfam" id="PF02661">
    <property type="entry name" value="Fic"/>
    <property type="match status" value="1"/>
</dbReference>
<evidence type="ECO:0000256" key="1">
    <source>
        <dbReference type="PIRSR" id="PIRSR640198-1"/>
    </source>
</evidence>
<dbReference type="PROSITE" id="PS51459">
    <property type="entry name" value="FIDO"/>
    <property type="match status" value="1"/>
</dbReference>
<keyword evidence="4" id="KW-1185">Reference proteome</keyword>
<evidence type="ECO:0000313" key="3">
    <source>
        <dbReference type="EMBL" id="CDN87155.1"/>
    </source>
</evidence>
<reference evidence="4" key="1">
    <citation type="submission" date="2014-02" db="EMBL/GenBank/DDBJ databases">
        <authorList>
            <person name="Gan H."/>
        </authorList>
    </citation>
    <scope>NUCLEOTIDE SEQUENCE [LARGE SCALE GENOMIC DNA]</scope>
    <source>
        <strain evidence="4">S1</strain>
    </source>
</reference>
<sequence length="214" mass="23205">MAAGPHWDADSPELRANLKRIFKAMRRHAEARHALNAADIKGWHADMMKGLSVPEAADVGVSESDLKGAFRGPPRLAHVTVTIGIHEGVAPDRVLGEVGALLERVAITVAVLDEAIGSKAPARFTRDELRAVCELAGTLHGEWVRIHPFGNGNGRMARLLANWVLMRYGIEPVLSPRPRPEGLYELAARASMHGRHDVMVLCILSEIEAAAGRS</sequence>
<organism evidence="3 4">
    <name type="scientific">Hydrogenophaga intermedia</name>
    <dbReference type="NCBI Taxonomy" id="65786"/>
    <lineage>
        <taxon>Bacteria</taxon>
        <taxon>Pseudomonadati</taxon>
        <taxon>Pseudomonadota</taxon>
        <taxon>Betaproteobacteria</taxon>
        <taxon>Burkholderiales</taxon>
        <taxon>Comamonadaceae</taxon>
        <taxon>Hydrogenophaga</taxon>
    </lineage>
</organism>
<feature type="active site" evidence="1">
    <location>
        <position position="147"/>
    </location>
</feature>
<dbReference type="InterPro" id="IPR040198">
    <property type="entry name" value="Fido_containing"/>
</dbReference>
<dbReference type="AlphaFoldDB" id="A0A1L1PP81"/>
<dbReference type="PANTHER" id="PTHR13504">
    <property type="entry name" value="FIDO DOMAIN-CONTAINING PROTEIN DDB_G0283145"/>
    <property type="match status" value="1"/>
</dbReference>
<dbReference type="PANTHER" id="PTHR13504:SF38">
    <property type="entry name" value="FIDO DOMAIN-CONTAINING PROTEIN"/>
    <property type="match status" value="1"/>
</dbReference>
<evidence type="ECO:0000313" key="4">
    <source>
        <dbReference type="Proteomes" id="UP000028878"/>
    </source>
</evidence>
<dbReference type="SUPFAM" id="SSF140931">
    <property type="entry name" value="Fic-like"/>
    <property type="match status" value="1"/>
</dbReference>
<dbReference type="InterPro" id="IPR036597">
    <property type="entry name" value="Fido-like_dom_sf"/>
</dbReference>
<reference evidence="4" key="2">
    <citation type="submission" date="2014-11" db="EMBL/GenBank/DDBJ databases">
        <title>Draft genome sequence of Hydrogenophaga intermedia S1.</title>
        <authorList>
            <person name="Gan H.M."/>
            <person name="Chew T.H."/>
            <person name="Stolz A."/>
        </authorList>
    </citation>
    <scope>NUCLEOTIDE SEQUENCE [LARGE SCALE GENOMIC DNA]</scope>
    <source>
        <strain evidence="4">S1</strain>
    </source>
</reference>
<dbReference type="EMBL" id="CCAE010000009">
    <property type="protein sequence ID" value="CDN87155.1"/>
    <property type="molecule type" value="Genomic_DNA"/>
</dbReference>
<dbReference type="RefSeq" id="WP_009518123.1">
    <property type="nucleotide sequence ID" value="NZ_VCPF01000001.1"/>
</dbReference>
<protein>
    <submittedName>
        <fullName evidence="3">Filamentation induced by cAMP protein Fic</fullName>
    </submittedName>
</protein>
<dbReference type="Gene3D" id="1.10.3290.10">
    <property type="entry name" value="Fido-like domain"/>
    <property type="match status" value="1"/>
</dbReference>
<dbReference type="Proteomes" id="UP000028878">
    <property type="component" value="Unassembled WGS sequence"/>
</dbReference>
<dbReference type="InterPro" id="IPR003812">
    <property type="entry name" value="Fido"/>
</dbReference>
<name>A0A1L1PP81_HYDIT</name>
<proteinExistence type="predicted"/>
<gene>
    <name evidence="3" type="ORF">BN948_01574</name>
</gene>